<evidence type="ECO:0000259" key="3">
    <source>
        <dbReference type="Pfam" id="PF06458"/>
    </source>
</evidence>
<feature type="domain" description="MucBP" evidence="3">
    <location>
        <begin position="360"/>
        <end position="421"/>
    </location>
</feature>
<accession>A0ABW1SSM8</accession>
<keyword evidence="1" id="KW-0677">Repeat</keyword>
<evidence type="ECO:0000259" key="4">
    <source>
        <dbReference type="Pfam" id="PF19087"/>
    </source>
</evidence>
<feature type="chain" id="PRO_5046321648" evidence="2">
    <location>
        <begin position="18"/>
        <end position="589"/>
    </location>
</feature>
<gene>
    <name evidence="5" type="ORF">ACFP1G_08630</name>
</gene>
<dbReference type="NCBIfam" id="TIGR02167">
    <property type="entry name" value="Liste_lipo_26"/>
    <property type="match status" value="2"/>
</dbReference>
<dbReference type="EMBL" id="JBHSSK010000022">
    <property type="protein sequence ID" value="MFC6207541.1"/>
    <property type="molecule type" value="Genomic_DNA"/>
</dbReference>
<dbReference type="Gene3D" id="3.10.20.320">
    <property type="entry name" value="Putative peptidoglycan bound protein (lpxtg motif)"/>
    <property type="match status" value="1"/>
</dbReference>
<keyword evidence="6" id="KW-1185">Reference proteome</keyword>
<dbReference type="InterPro" id="IPR009459">
    <property type="entry name" value="MucBP_dom"/>
</dbReference>
<protein>
    <submittedName>
        <fullName evidence="5">DUF5776 domain-containing protein</fullName>
    </submittedName>
</protein>
<organism evidence="5 6">
    <name type="scientific">Levilactobacillus tongjiangensis</name>
    <dbReference type="NCBI Taxonomy" id="2486023"/>
    <lineage>
        <taxon>Bacteria</taxon>
        <taxon>Bacillati</taxon>
        <taxon>Bacillota</taxon>
        <taxon>Bacilli</taxon>
        <taxon>Lactobacillales</taxon>
        <taxon>Lactobacillaceae</taxon>
        <taxon>Levilactobacillus</taxon>
    </lineage>
</organism>
<dbReference type="Pfam" id="PF19087">
    <property type="entry name" value="DUF5776"/>
    <property type="match status" value="1"/>
</dbReference>
<dbReference type="InterPro" id="IPR005046">
    <property type="entry name" value="DUF285"/>
</dbReference>
<evidence type="ECO:0000256" key="1">
    <source>
        <dbReference type="ARBA" id="ARBA00022737"/>
    </source>
</evidence>
<dbReference type="Pfam" id="PF06458">
    <property type="entry name" value="MucBP"/>
    <property type="match status" value="1"/>
</dbReference>
<sequence length="589" mass="64148">MNRKATLLLLSITLGVAQPISGLVMGHQPTAVTAQAATVKADNLTGTYGDVTWYLTPSGELHLGAGTLPEADLTNISVGQFARVIAAAEGNSDPTTNEAQAVADQVTKVVFDGPVKAPKDATGLFGQLRNVTDYVNLDKLNTSDTTTMSRMFCDTTWKSVTTTIDVSHFDTSKVTDMSFMFQGQGQVTALDVRNFDTSSLVNATSAFWGTKSIKELNFANGTFANFKSSSYMLTNSGVEKVNLPKFSPVANFSGYYMFYGTSTIRQITFGPQTAFIDNANTALDDAPTDSDDYTGKWQAVGSGTAQNPLGDHFDTGKAIVAQYTTADRPTSLETYVWEPVNRVIEPTTPPIVPPTEQAQPVTVQYLDQNQRKLADNQVLTGELGASYSANQLAFNGYKLAKVTGQATGAYTTQAQTVTFHYVPDLSTGGDGASVAPISSVVYATKKIGVYSSKNFSKKTLKHWYSKQKRVNRPMFVVKGMATSKNGNLRYKVKDVNHRSKTAGTTGYITAKKAFVSSVYYQTKQKKVRVINAKGVNRYQQKSLKTKNGHYRKGQVLKIKKIVAYNKTTRFQLTNGKYVTANKKLVMVTP</sequence>
<evidence type="ECO:0000313" key="5">
    <source>
        <dbReference type="EMBL" id="MFC6207541.1"/>
    </source>
</evidence>
<name>A0ABW1SSM8_9LACO</name>
<proteinExistence type="predicted"/>
<dbReference type="InterPro" id="IPR044081">
    <property type="entry name" value="DUF5776"/>
</dbReference>
<reference evidence="6" key="1">
    <citation type="journal article" date="2019" name="Int. J. Syst. Evol. Microbiol.">
        <title>The Global Catalogue of Microorganisms (GCM) 10K type strain sequencing project: providing services to taxonomists for standard genome sequencing and annotation.</title>
        <authorList>
            <consortium name="The Broad Institute Genomics Platform"/>
            <consortium name="The Broad Institute Genome Sequencing Center for Infectious Disease"/>
            <person name="Wu L."/>
            <person name="Ma J."/>
        </authorList>
    </citation>
    <scope>NUCLEOTIDE SEQUENCE [LARGE SCALE GENOMIC DNA]</scope>
    <source>
        <strain evidence="6">CCM 8905</strain>
    </source>
</reference>
<dbReference type="Pfam" id="PF03382">
    <property type="entry name" value="DUF285"/>
    <property type="match status" value="1"/>
</dbReference>
<feature type="domain" description="DUF5776" evidence="4">
    <location>
        <begin position="519"/>
        <end position="585"/>
    </location>
</feature>
<dbReference type="Proteomes" id="UP001596254">
    <property type="component" value="Unassembled WGS sequence"/>
</dbReference>
<dbReference type="RefSeq" id="WP_125691590.1">
    <property type="nucleotide sequence ID" value="NZ_JBHSSK010000022.1"/>
</dbReference>
<evidence type="ECO:0000256" key="2">
    <source>
        <dbReference type="SAM" id="SignalP"/>
    </source>
</evidence>
<dbReference type="InterPro" id="IPR011889">
    <property type="entry name" value="Liste_lipo_26"/>
</dbReference>
<keyword evidence="2" id="KW-0732">Signal</keyword>
<feature type="signal peptide" evidence="2">
    <location>
        <begin position="1"/>
        <end position="17"/>
    </location>
</feature>
<comment type="caution">
    <text evidence="5">The sequence shown here is derived from an EMBL/GenBank/DDBJ whole genome shotgun (WGS) entry which is preliminary data.</text>
</comment>
<evidence type="ECO:0000313" key="6">
    <source>
        <dbReference type="Proteomes" id="UP001596254"/>
    </source>
</evidence>